<reference evidence="2" key="1">
    <citation type="submission" date="2022-02" db="EMBL/GenBank/DDBJ databases">
        <title>Characterization of Tn125 harboring carbapenem-resistant Acinetobacter bereziniae clinical isolates.</title>
        <authorList>
            <person name="Wong N.-K."/>
            <person name="Pan Q."/>
        </authorList>
    </citation>
    <scope>NUCLEOTIDE SEQUENCE</scope>
    <source>
        <strain evidence="2">GD03393</strain>
    </source>
</reference>
<dbReference type="GeneID" id="69462584"/>
<dbReference type="AlphaFoldDB" id="A0A3R9ZFM5"/>
<organism evidence="2 3">
    <name type="scientific">Acinetobacter bereziniae</name>
    <name type="common">Acinetobacter genomosp. 10</name>
    <dbReference type="NCBI Taxonomy" id="106648"/>
    <lineage>
        <taxon>Bacteria</taxon>
        <taxon>Pseudomonadati</taxon>
        <taxon>Pseudomonadota</taxon>
        <taxon>Gammaproteobacteria</taxon>
        <taxon>Moraxellales</taxon>
        <taxon>Moraxellaceae</taxon>
        <taxon>Acinetobacter</taxon>
    </lineage>
</organism>
<dbReference type="InterPro" id="IPR041726">
    <property type="entry name" value="ACAD10_11_N"/>
</dbReference>
<dbReference type="Gene3D" id="3.30.200.20">
    <property type="entry name" value="Phosphorylase Kinase, domain 1"/>
    <property type="match status" value="1"/>
</dbReference>
<dbReference type="PANTHER" id="PTHR47829">
    <property type="entry name" value="HYDROLASE, PUTATIVE (AFU_ORTHOLOGUE AFUA_1G12880)-RELATED"/>
    <property type="match status" value="1"/>
</dbReference>
<dbReference type="KEGG" id="aber:BSR55_10485"/>
<dbReference type="EMBL" id="CP092085">
    <property type="protein sequence ID" value="UUN95904.1"/>
    <property type="molecule type" value="Genomic_DNA"/>
</dbReference>
<proteinExistence type="predicted"/>
<dbReference type="InterPro" id="IPR011009">
    <property type="entry name" value="Kinase-like_dom_sf"/>
</dbReference>
<dbReference type="InterPro" id="IPR002575">
    <property type="entry name" value="Aminoglycoside_PTrfase"/>
</dbReference>
<dbReference type="CDD" id="cd05154">
    <property type="entry name" value="ACAD10_11_N-like"/>
    <property type="match status" value="1"/>
</dbReference>
<gene>
    <name evidence="2" type="ORF">I9054_010950</name>
</gene>
<dbReference type="Proteomes" id="UP000644140">
    <property type="component" value="Chromosome"/>
</dbReference>
<dbReference type="Pfam" id="PF01636">
    <property type="entry name" value="APH"/>
    <property type="match status" value="1"/>
</dbReference>
<dbReference type="Gene3D" id="3.90.1200.10">
    <property type="match status" value="1"/>
</dbReference>
<dbReference type="InterPro" id="IPR052898">
    <property type="entry name" value="ACAD10-like"/>
</dbReference>
<dbReference type="RefSeq" id="WP_005028897.1">
    <property type="nucleotide sequence ID" value="NZ_BBLJ01000072.1"/>
</dbReference>
<name>A0A3R9ZFM5_ACIBZ</name>
<dbReference type="PANTHER" id="PTHR47829:SF1">
    <property type="entry name" value="HAD FAMILY PHOSPHATASE"/>
    <property type="match status" value="1"/>
</dbReference>
<accession>A0A3R9ZFM5</accession>
<evidence type="ECO:0000259" key="1">
    <source>
        <dbReference type="Pfam" id="PF01636"/>
    </source>
</evidence>
<evidence type="ECO:0000313" key="2">
    <source>
        <dbReference type="EMBL" id="UUN95904.1"/>
    </source>
</evidence>
<protein>
    <submittedName>
        <fullName evidence="2">Phosphotransferase family protein</fullName>
    </submittedName>
</protein>
<evidence type="ECO:0000313" key="3">
    <source>
        <dbReference type="Proteomes" id="UP000644140"/>
    </source>
</evidence>
<feature type="domain" description="Aminoglycoside phosphotransferase" evidence="1">
    <location>
        <begin position="37"/>
        <end position="263"/>
    </location>
</feature>
<dbReference type="SUPFAM" id="SSF56112">
    <property type="entry name" value="Protein kinase-like (PK-like)"/>
    <property type="match status" value="1"/>
</dbReference>
<sequence>MSVIDVGGKVREGEELDIRAVGNWLIENGSEIIGPVEVTQYSGGASNWTYRLKYSNADLILRRPPKGTKAKSAHDMAREYHVQKWLAAYYPVLPEMVALCQDESVIGCDFYVMKRIEGIIPRAKLPPELDFNEQQVRELCINVLDKLIELHQVPFKGTELEKLGKGDGYCRRQVEGWDGRYEKAHTINVPSFKFVRKWLNENIPADSTSCVIHNDWRFDNVILDPQHPTQVIGVLDWEMATIGDPLMDLGSALAYWVEDTDNQIFKSTRRQPTHLKGMFSRKEVVEYYLEKTGLKPENWAFYEVFGIFRLAVIAQQIYYRYYHKQTDNPAFKDFWIVIHALHIRALKLIGMQKIEANEVAQKYIEKFKEILGK</sequence>